<dbReference type="AlphaFoldDB" id="A0A4Y2K7C7"/>
<accession>A0A4Y2K7C7</accession>
<dbReference type="GO" id="GO:0003676">
    <property type="term" value="F:nucleic acid binding"/>
    <property type="evidence" value="ECO:0007669"/>
    <property type="project" value="InterPro"/>
</dbReference>
<dbReference type="Gene3D" id="3.30.420.10">
    <property type="entry name" value="Ribonuclease H-like superfamily/Ribonuclease H"/>
    <property type="match status" value="1"/>
</dbReference>
<dbReference type="PANTHER" id="PTHR46060:SF1">
    <property type="entry name" value="MARINER MOS1 TRANSPOSASE-LIKE PROTEIN"/>
    <property type="match status" value="1"/>
</dbReference>
<dbReference type="Proteomes" id="UP000499080">
    <property type="component" value="Unassembled WGS sequence"/>
</dbReference>
<dbReference type="InterPro" id="IPR036397">
    <property type="entry name" value="RNaseH_sf"/>
</dbReference>
<dbReference type="OrthoDB" id="6118231at2759"/>
<evidence type="ECO:0000313" key="1">
    <source>
        <dbReference type="EMBL" id="GBM97778.1"/>
    </source>
</evidence>
<gene>
    <name evidence="1" type="ORF">AVEN_205644_1</name>
</gene>
<dbReference type="PANTHER" id="PTHR46060">
    <property type="entry name" value="MARINER MOS1 TRANSPOSASE-LIKE PROTEIN"/>
    <property type="match status" value="1"/>
</dbReference>
<proteinExistence type="predicted"/>
<comment type="caution">
    <text evidence="1">The sequence shown here is derived from an EMBL/GenBank/DDBJ whole genome shotgun (WGS) entry which is preliminary data.</text>
</comment>
<keyword evidence="2" id="KW-1185">Reference proteome</keyword>
<protein>
    <submittedName>
        <fullName evidence="1">Uncharacterized protein</fullName>
    </submittedName>
</protein>
<sequence>MSHSTSQQGFSSRRSRHTPTELYLIETCPDLDPSDFQLFLRLKELLCGKRFGYDEELEKAGTTWFNELEAEEYDLGILKLENRYDKCLNVGGDYVEK</sequence>
<dbReference type="InterPro" id="IPR052709">
    <property type="entry name" value="Transposase-MT_Hybrid"/>
</dbReference>
<evidence type="ECO:0000313" key="2">
    <source>
        <dbReference type="Proteomes" id="UP000499080"/>
    </source>
</evidence>
<organism evidence="1 2">
    <name type="scientific">Araneus ventricosus</name>
    <name type="common">Orbweaver spider</name>
    <name type="synonym">Epeira ventricosa</name>
    <dbReference type="NCBI Taxonomy" id="182803"/>
    <lineage>
        <taxon>Eukaryota</taxon>
        <taxon>Metazoa</taxon>
        <taxon>Ecdysozoa</taxon>
        <taxon>Arthropoda</taxon>
        <taxon>Chelicerata</taxon>
        <taxon>Arachnida</taxon>
        <taxon>Araneae</taxon>
        <taxon>Araneomorphae</taxon>
        <taxon>Entelegynae</taxon>
        <taxon>Araneoidea</taxon>
        <taxon>Araneidae</taxon>
        <taxon>Araneus</taxon>
    </lineage>
</organism>
<reference evidence="1 2" key="1">
    <citation type="journal article" date="2019" name="Sci. Rep.">
        <title>Orb-weaving spider Araneus ventricosus genome elucidates the spidroin gene catalogue.</title>
        <authorList>
            <person name="Kono N."/>
            <person name="Nakamura H."/>
            <person name="Ohtoshi R."/>
            <person name="Moran D.A.P."/>
            <person name="Shinohara A."/>
            <person name="Yoshida Y."/>
            <person name="Fujiwara M."/>
            <person name="Mori M."/>
            <person name="Tomita M."/>
            <person name="Arakawa K."/>
        </authorList>
    </citation>
    <scope>NUCLEOTIDE SEQUENCE [LARGE SCALE GENOMIC DNA]</scope>
</reference>
<name>A0A4Y2K7C7_ARAVE</name>
<dbReference type="EMBL" id="BGPR01004267">
    <property type="protein sequence ID" value="GBM97778.1"/>
    <property type="molecule type" value="Genomic_DNA"/>
</dbReference>